<dbReference type="Proteomes" id="UP000253508">
    <property type="component" value="Unassembled WGS sequence"/>
</dbReference>
<dbReference type="Pfam" id="PF07811">
    <property type="entry name" value="TadE"/>
    <property type="match status" value="1"/>
</dbReference>
<accession>A0A367Y7X7</accession>
<feature type="domain" description="TadE-like" evidence="2">
    <location>
        <begin position="15"/>
        <end position="56"/>
    </location>
</feature>
<sequence>MPARAPRAPDDGERGSAPVEFILVGVLLTMLTLGVLQFALAVHTRNVVQDAAVDAAFHAALADTTPAETEARARAAVERGLGRDVISYVVIVEGRSYGLETVRVHIAATLPLVGLAGPGRGTLVVADAPVERVG</sequence>
<reference evidence="3 4" key="1">
    <citation type="submission" date="2018-07" db="EMBL/GenBank/DDBJ databases">
        <title>Microbacterium endoborsara sp. nov., a novel actinobacterium isolated from Borszczowia aralocaspica.</title>
        <authorList>
            <person name="An D."/>
        </authorList>
    </citation>
    <scope>NUCLEOTIDE SEQUENCE [LARGE SCALE GENOMIC DNA]</scope>
    <source>
        <strain evidence="3 4">C1.15228</strain>
    </source>
</reference>
<keyword evidence="1" id="KW-0472">Membrane</keyword>
<feature type="transmembrane region" description="Helical" evidence="1">
    <location>
        <begin position="21"/>
        <end position="40"/>
    </location>
</feature>
<evidence type="ECO:0000313" key="3">
    <source>
        <dbReference type="EMBL" id="RCK61938.1"/>
    </source>
</evidence>
<dbReference type="InterPro" id="IPR012495">
    <property type="entry name" value="TadE-like_dom"/>
</dbReference>
<dbReference type="AlphaFoldDB" id="A0A367Y7X7"/>
<evidence type="ECO:0000256" key="1">
    <source>
        <dbReference type="SAM" id="Phobius"/>
    </source>
</evidence>
<proteinExistence type="predicted"/>
<evidence type="ECO:0000259" key="2">
    <source>
        <dbReference type="Pfam" id="PF07811"/>
    </source>
</evidence>
<dbReference type="RefSeq" id="WP_114117039.1">
    <property type="nucleotide sequence ID" value="NZ_BMHU01000004.1"/>
</dbReference>
<keyword evidence="1" id="KW-1133">Transmembrane helix</keyword>
<evidence type="ECO:0000313" key="4">
    <source>
        <dbReference type="Proteomes" id="UP000253508"/>
    </source>
</evidence>
<dbReference type="EMBL" id="QORO01000001">
    <property type="protein sequence ID" value="RCK61938.1"/>
    <property type="molecule type" value="Genomic_DNA"/>
</dbReference>
<comment type="caution">
    <text evidence="3">The sequence shown here is derived from an EMBL/GenBank/DDBJ whole genome shotgun (WGS) entry which is preliminary data.</text>
</comment>
<dbReference type="OrthoDB" id="3826566at2"/>
<keyword evidence="4" id="KW-1185">Reference proteome</keyword>
<gene>
    <name evidence="3" type="ORF">DTO57_04830</name>
</gene>
<keyword evidence="1" id="KW-0812">Transmembrane</keyword>
<organism evidence="3 4">
    <name type="scientific">Microbacterium sorbitolivorans</name>
    <dbReference type="NCBI Taxonomy" id="1867410"/>
    <lineage>
        <taxon>Bacteria</taxon>
        <taxon>Bacillati</taxon>
        <taxon>Actinomycetota</taxon>
        <taxon>Actinomycetes</taxon>
        <taxon>Micrococcales</taxon>
        <taxon>Microbacteriaceae</taxon>
        <taxon>Microbacterium</taxon>
    </lineage>
</organism>
<name>A0A367Y7X7_9MICO</name>
<protein>
    <submittedName>
        <fullName evidence="3">Pilus assembly protein</fullName>
    </submittedName>
</protein>